<keyword evidence="9" id="KW-0131">Cell cycle</keyword>
<accession>A0AAU9INB0</accession>
<evidence type="ECO:0000256" key="2">
    <source>
        <dbReference type="ARBA" id="ARBA00009638"/>
    </source>
</evidence>
<dbReference type="InterPro" id="IPR006073">
    <property type="entry name" value="GTP-bd"/>
</dbReference>
<keyword evidence="12" id="KW-1185">Reference proteome</keyword>
<dbReference type="HAMAP" id="MF_00321">
    <property type="entry name" value="GTPase_EngB"/>
    <property type="match status" value="1"/>
</dbReference>
<dbReference type="PROSITE" id="PS51706">
    <property type="entry name" value="G_ENGB"/>
    <property type="match status" value="1"/>
</dbReference>
<dbReference type="Proteomes" id="UP001162131">
    <property type="component" value="Unassembled WGS sequence"/>
</dbReference>
<dbReference type="Gene3D" id="3.40.50.300">
    <property type="entry name" value="P-loop containing nucleotide triphosphate hydrolases"/>
    <property type="match status" value="1"/>
</dbReference>
<proteinExistence type="inferred from homology"/>
<dbReference type="GO" id="GO:0046872">
    <property type="term" value="F:metal ion binding"/>
    <property type="evidence" value="ECO:0007669"/>
    <property type="project" value="UniProtKB-KW"/>
</dbReference>
<evidence type="ECO:0000313" key="12">
    <source>
        <dbReference type="Proteomes" id="UP001162131"/>
    </source>
</evidence>
<keyword evidence="8" id="KW-0717">Septation</keyword>
<reference evidence="11" key="1">
    <citation type="submission" date="2021-09" db="EMBL/GenBank/DDBJ databases">
        <authorList>
            <consortium name="AG Swart"/>
            <person name="Singh M."/>
            <person name="Singh A."/>
            <person name="Seah K."/>
            <person name="Emmerich C."/>
        </authorList>
    </citation>
    <scope>NUCLEOTIDE SEQUENCE</scope>
    <source>
        <strain evidence="11">ATCC30299</strain>
    </source>
</reference>
<dbReference type="PANTHER" id="PTHR11649:SF13">
    <property type="entry name" value="ENGB-TYPE G DOMAIN-CONTAINING PROTEIN"/>
    <property type="match status" value="1"/>
</dbReference>
<dbReference type="EMBL" id="CAJZBQ010000012">
    <property type="protein sequence ID" value="CAG9314652.1"/>
    <property type="molecule type" value="Genomic_DNA"/>
</dbReference>
<evidence type="ECO:0000256" key="8">
    <source>
        <dbReference type="ARBA" id="ARBA00023210"/>
    </source>
</evidence>
<evidence type="ECO:0000256" key="1">
    <source>
        <dbReference type="ARBA" id="ARBA00001946"/>
    </source>
</evidence>
<dbReference type="SUPFAM" id="SSF52540">
    <property type="entry name" value="P-loop containing nucleoside triphosphate hydrolases"/>
    <property type="match status" value="1"/>
</dbReference>
<keyword evidence="7" id="KW-0342">GTP-binding</keyword>
<keyword evidence="3" id="KW-0132">Cell division</keyword>
<dbReference type="Pfam" id="PF01926">
    <property type="entry name" value="MMR_HSR1"/>
    <property type="match status" value="1"/>
</dbReference>
<comment type="similarity">
    <text evidence="2">Belongs to the TRAFAC class TrmE-Era-EngA-EngB-Septin-like GTPase superfamily. EngB GTPase family.</text>
</comment>
<evidence type="ECO:0000256" key="7">
    <source>
        <dbReference type="ARBA" id="ARBA00023134"/>
    </source>
</evidence>
<evidence type="ECO:0000256" key="3">
    <source>
        <dbReference type="ARBA" id="ARBA00022618"/>
    </source>
</evidence>
<comment type="caution">
    <text evidence="11">The sequence shown here is derived from an EMBL/GenBank/DDBJ whole genome shotgun (WGS) entry which is preliminary data.</text>
</comment>
<protein>
    <recommendedName>
        <fullName evidence="10">EngB-type G domain-containing protein</fullName>
    </recommendedName>
</protein>
<gene>
    <name evidence="11" type="ORF">BSTOLATCC_MIC11652</name>
</gene>
<dbReference type="GO" id="GO:0051301">
    <property type="term" value="P:cell division"/>
    <property type="evidence" value="ECO:0007669"/>
    <property type="project" value="UniProtKB-KW"/>
</dbReference>
<comment type="cofactor">
    <cofactor evidence="1">
        <name>Mg(2+)</name>
        <dbReference type="ChEBI" id="CHEBI:18420"/>
    </cofactor>
</comment>
<name>A0AAU9INB0_9CILI</name>
<feature type="domain" description="EngB-type G" evidence="10">
    <location>
        <begin position="33"/>
        <end position="211"/>
    </location>
</feature>
<dbReference type="AlphaFoldDB" id="A0AAU9INB0"/>
<evidence type="ECO:0000259" key="10">
    <source>
        <dbReference type="PROSITE" id="PS51706"/>
    </source>
</evidence>
<sequence length="218" mass="24248">MGKQFGNGSSVTEVLTSDTVAKKIAKQKGMLINHKEIAIVGRSNCGKSSLINALVNEKVAIASKTPGRTQQLIYHTLGFKSPFIVSLVDAPGYGFASAPDAELEKWKKLTSIYFSSSANLFRTIILLDSRRGMMGTDKMLMDWLDTLDRQYTICLTKADLISDTKIKDSLNSIGDYIRDRPKCSDLILVTSSKYNYGIREMTAYLSYTMVTNEMTQIK</sequence>
<organism evidence="11 12">
    <name type="scientific">Blepharisma stoltei</name>
    <dbReference type="NCBI Taxonomy" id="1481888"/>
    <lineage>
        <taxon>Eukaryota</taxon>
        <taxon>Sar</taxon>
        <taxon>Alveolata</taxon>
        <taxon>Ciliophora</taxon>
        <taxon>Postciliodesmatophora</taxon>
        <taxon>Heterotrichea</taxon>
        <taxon>Heterotrichida</taxon>
        <taxon>Blepharismidae</taxon>
        <taxon>Blepharisma</taxon>
    </lineage>
</organism>
<evidence type="ECO:0000256" key="5">
    <source>
        <dbReference type="ARBA" id="ARBA00022741"/>
    </source>
</evidence>
<evidence type="ECO:0000256" key="9">
    <source>
        <dbReference type="ARBA" id="ARBA00023306"/>
    </source>
</evidence>
<dbReference type="GO" id="GO:0005525">
    <property type="term" value="F:GTP binding"/>
    <property type="evidence" value="ECO:0007669"/>
    <property type="project" value="UniProtKB-KW"/>
</dbReference>
<evidence type="ECO:0000256" key="4">
    <source>
        <dbReference type="ARBA" id="ARBA00022723"/>
    </source>
</evidence>
<dbReference type="InterPro" id="IPR030393">
    <property type="entry name" value="G_ENGB_dom"/>
</dbReference>
<evidence type="ECO:0000313" key="11">
    <source>
        <dbReference type="EMBL" id="CAG9314652.1"/>
    </source>
</evidence>
<keyword evidence="6" id="KW-0460">Magnesium</keyword>
<keyword evidence="4" id="KW-0479">Metal-binding</keyword>
<evidence type="ECO:0000256" key="6">
    <source>
        <dbReference type="ARBA" id="ARBA00022842"/>
    </source>
</evidence>
<dbReference type="NCBIfam" id="TIGR03598">
    <property type="entry name" value="GTPase_YsxC"/>
    <property type="match status" value="1"/>
</dbReference>
<dbReference type="PANTHER" id="PTHR11649">
    <property type="entry name" value="MSS1/TRME-RELATED GTP-BINDING PROTEIN"/>
    <property type="match status" value="1"/>
</dbReference>
<dbReference type="InterPro" id="IPR027417">
    <property type="entry name" value="P-loop_NTPase"/>
</dbReference>
<dbReference type="InterPro" id="IPR019987">
    <property type="entry name" value="GTP-bd_ribosome_bio_YsxC"/>
</dbReference>
<keyword evidence="5" id="KW-0547">Nucleotide-binding</keyword>
<dbReference type="CDD" id="cd01876">
    <property type="entry name" value="YihA_EngB"/>
    <property type="match status" value="1"/>
</dbReference>